<organism evidence="1 2">
    <name type="scientific">Bauhinia variegata</name>
    <name type="common">Purple orchid tree</name>
    <name type="synonym">Phanera variegata</name>
    <dbReference type="NCBI Taxonomy" id="167791"/>
    <lineage>
        <taxon>Eukaryota</taxon>
        <taxon>Viridiplantae</taxon>
        <taxon>Streptophyta</taxon>
        <taxon>Embryophyta</taxon>
        <taxon>Tracheophyta</taxon>
        <taxon>Spermatophyta</taxon>
        <taxon>Magnoliopsida</taxon>
        <taxon>eudicotyledons</taxon>
        <taxon>Gunneridae</taxon>
        <taxon>Pentapetalae</taxon>
        <taxon>rosids</taxon>
        <taxon>fabids</taxon>
        <taxon>Fabales</taxon>
        <taxon>Fabaceae</taxon>
        <taxon>Cercidoideae</taxon>
        <taxon>Cercideae</taxon>
        <taxon>Bauhiniinae</taxon>
        <taxon>Bauhinia</taxon>
    </lineage>
</organism>
<comment type="caution">
    <text evidence="1">The sequence shown here is derived from an EMBL/GenBank/DDBJ whole genome shotgun (WGS) entry which is preliminary data.</text>
</comment>
<name>A0ACB9LRZ8_BAUVA</name>
<reference evidence="1 2" key="1">
    <citation type="journal article" date="2022" name="DNA Res.">
        <title>Chromosomal-level genome assembly of the orchid tree Bauhinia variegata (Leguminosae; Cercidoideae) supports the allotetraploid origin hypothesis of Bauhinia.</title>
        <authorList>
            <person name="Zhong Y."/>
            <person name="Chen Y."/>
            <person name="Zheng D."/>
            <person name="Pang J."/>
            <person name="Liu Y."/>
            <person name="Luo S."/>
            <person name="Meng S."/>
            <person name="Qian L."/>
            <person name="Wei D."/>
            <person name="Dai S."/>
            <person name="Zhou R."/>
        </authorList>
    </citation>
    <scope>NUCLEOTIDE SEQUENCE [LARGE SCALE GENOMIC DNA]</scope>
    <source>
        <strain evidence="1">BV-YZ2020</strain>
    </source>
</reference>
<protein>
    <submittedName>
        <fullName evidence="1">Uncharacterized protein</fullName>
    </submittedName>
</protein>
<dbReference type="Proteomes" id="UP000828941">
    <property type="component" value="Chromosome 11"/>
</dbReference>
<sequence length="712" mass="79354">MPSVIGVPVNTLHISPQTNPKLGRSWDSQRLSIDAAVLWIFKGKDDYLVGLLILPLAGDSSRRVMAGEVEESFSINFQAGSIHSGSISFGRFENEPLSWERRSSFSHNRYLEELEKCSKPGSVIEKKEILEAHFKKKGPFGNSSSVSRDGSDRTTSENDESDRIVEQGDFDSNEDGDYVQFDKKFLEDFEANEGGHYVQFGQRLEEDFEPNEHDHYIQFEQRFQEGFEPSEDDHFVQFVKGSQENFEPNEGSHYVQADEILDVSVYNEQSQTTRCEREDAFTKDSDITFSNLQSAMNNPNIVEDGNDHSITVDETHLAENETSNLPSSNNETSTEVKENHDDTLDTDDSLRCLNTCLTEPSEGVEKSAFHGPADLSPKLLDVLEAKPDPAVTSEVNTFRVQKSTPSRLSKDPARHHSRESPRRTNTEKKLSKLATSTRSVSKTSKVEQVSKTGEKQICESKSRMGSKVKKAAESQSSGLKANSRGIQETKRLNPTVNSSSTKSDARSKAAAFNFKSNERAERRKEFYMKLEEKMQAKEVEMNQVQAISQEKTEAEIKKLRKSLNFKATPMPSFYHKAVPPRLDGNKTVSSNARTKKVQSKSRESEVDATLPSKSKAGNDQAAHESVIATETHNISVEKSATTSTSEACLTSPTPSPQLNCIPASAANNQISGKKERTKATSQKVRIPESYKGAKSHRNEGKPKGETPIMATR</sequence>
<gene>
    <name evidence="1" type="ORF">L6164_026745</name>
</gene>
<proteinExistence type="predicted"/>
<keyword evidence="2" id="KW-1185">Reference proteome</keyword>
<accession>A0ACB9LRZ8</accession>
<dbReference type="EMBL" id="CM039436">
    <property type="protein sequence ID" value="KAI4313793.1"/>
    <property type="molecule type" value="Genomic_DNA"/>
</dbReference>
<evidence type="ECO:0000313" key="1">
    <source>
        <dbReference type="EMBL" id="KAI4313793.1"/>
    </source>
</evidence>
<evidence type="ECO:0000313" key="2">
    <source>
        <dbReference type="Proteomes" id="UP000828941"/>
    </source>
</evidence>